<sequence length="104" mass="11817">MQPSTGTQIKRNTINEINEQELRELQQPLREIDFEHLLILSAHAARTCSSPSTVLTKPLPNSYIKPPAPHLYSPTLSRLPIGELYAMVREKKFQPNTQHSSNEV</sequence>
<gene>
    <name evidence="1" type="ORF">g.17106</name>
</gene>
<reference evidence="1" key="1">
    <citation type="journal article" date="2016" name="Gigascience">
        <title>De novo construction of an expanded transcriptome assembly for the western tarnished plant bug, Lygus hesperus.</title>
        <authorList>
            <person name="Tassone E.E."/>
            <person name="Geib S.M."/>
            <person name="Hall B."/>
            <person name="Fabrick J.A."/>
            <person name="Brent C.S."/>
            <person name="Hull J.J."/>
        </authorList>
    </citation>
    <scope>NUCLEOTIDE SEQUENCE</scope>
</reference>
<dbReference type="AlphaFoldDB" id="A0A146M2P4"/>
<proteinExistence type="predicted"/>
<organism evidence="1">
    <name type="scientific">Lygus hesperus</name>
    <name type="common">Western plant bug</name>
    <dbReference type="NCBI Taxonomy" id="30085"/>
    <lineage>
        <taxon>Eukaryota</taxon>
        <taxon>Metazoa</taxon>
        <taxon>Ecdysozoa</taxon>
        <taxon>Arthropoda</taxon>
        <taxon>Hexapoda</taxon>
        <taxon>Insecta</taxon>
        <taxon>Pterygota</taxon>
        <taxon>Neoptera</taxon>
        <taxon>Paraneoptera</taxon>
        <taxon>Hemiptera</taxon>
        <taxon>Heteroptera</taxon>
        <taxon>Panheteroptera</taxon>
        <taxon>Cimicomorpha</taxon>
        <taxon>Miridae</taxon>
        <taxon>Mirini</taxon>
        <taxon>Lygus</taxon>
    </lineage>
</organism>
<dbReference type="EMBL" id="GDHC01004571">
    <property type="protein sequence ID" value="JAQ14058.1"/>
    <property type="molecule type" value="Transcribed_RNA"/>
</dbReference>
<name>A0A146M2P4_LYGHE</name>
<protein>
    <submittedName>
        <fullName evidence="1">Uncharacterized protein</fullName>
    </submittedName>
</protein>
<accession>A0A146M2P4</accession>
<evidence type="ECO:0000313" key="1">
    <source>
        <dbReference type="EMBL" id="JAQ14058.1"/>
    </source>
</evidence>